<comment type="similarity">
    <text evidence="4">Belongs to the protein kinase superfamily.</text>
</comment>
<dbReference type="STRING" id="109895.A0A507DYG3"/>
<keyword evidence="2 3" id="KW-0067">ATP-binding</keyword>
<feature type="compositionally biased region" description="Pro residues" evidence="5">
    <location>
        <begin position="313"/>
        <end position="322"/>
    </location>
</feature>
<evidence type="ECO:0000256" key="5">
    <source>
        <dbReference type="SAM" id="MobiDB-lite"/>
    </source>
</evidence>
<keyword evidence="8" id="KW-1185">Reference proteome</keyword>
<dbReference type="PROSITE" id="PS50011">
    <property type="entry name" value="PROTEIN_KINASE_DOM"/>
    <property type="match status" value="1"/>
</dbReference>
<keyword evidence="4" id="KW-0723">Serine/threonine-protein kinase</keyword>
<keyword evidence="4" id="KW-0418">Kinase</keyword>
<dbReference type="AlphaFoldDB" id="A0A507DYG3"/>
<evidence type="ECO:0000313" key="7">
    <source>
        <dbReference type="EMBL" id="TPX56227.1"/>
    </source>
</evidence>
<evidence type="ECO:0000256" key="2">
    <source>
        <dbReference type="ARBA" id="ARBA00022840"/>
    </source>
</evidence>
<protein>
    <recommendedName>
        <fullName evidence="6">Protein kinase domain-containing protein</fullName>
    </recommendedName>
</protein>
<dbReference type="InterPro" id="IPR000719">
    <property type="entry name" value="Prot_kinase_dom"/>
</dbReference>
<keyword evidence="1 3" id="KW-0547">Nucleotide-binding</keyword>
<evidence type="ECO:0000313" key="8">
    <source>
        <dbReference type="Proteomes" id="UP000318582"/>
    </source>
</evidence>
<feature type="compositionally biased region" description="Low complexity" evidence="5">
    <location>
        <begin position="396"/>
        <end position="408"/>
    </location>
</feature>
<dbReference type="InterPro" id="IPR008271">
    <property type="entry name" value="Ser/Thr_kinase_AS"/>
</dbReference>
<reference evidence="7 8" key="1">
    <citation type="journal article" date="2019" name="Sci. Rep.">
        <title>Comparative genomics of chytrid fungi reveal insights into the obligate biotrophic and pathogenic lifestyle of Synchytrium endobioticum.</title>
        <authorList>
            <person name="van de Vossenberg B.T.L.H."/>
            <person name="Warris S."/>
            <person name="Nguyen H.D.T."/>
            <person name="van Gent-Pelzer M.P.E."/>
            <person name="Joly D.L."/>
            <person name="van de Geest H.C."/>
            <person name="Bonants P.J.M."/>
            <person name="Smith D.S."/>
            <person name="Levesque C.A."/>
            <person name="van der Lee T.A.J."/>
        </authorList>
    </citation>
    <scope>NUCLEOTIDE SEQUENCE [LARGE SCALE GENOMIC DNA]</scope>
    <source>
        <strain evidence="7 8">CBS 809.83</strain>
    </source>
</reference>
<dbReference type="GO" id="GO:0005524">
    <property type="term" value="F:ATP binding"/>
    <property type="evidence" value="ECO:0007669"/>
    <property type="project" value="UniProtKB-UniRule"/>
</dbReference>
<gene>
    <name evidence="7" type="ORF">PhCBS80983_g04679</name>
</gene>
<evidence type="ECO:0000259" key="6">
    <source>
        <dbReference type="PROSITE" id="PS50011"/>
    </source>
</evidence>
<dbReference type="PROSITE" id="PS00108">
    <property type="entry name" value="PROTEIN_KINASE_ST"/>
    <property type="match status" value="1"/>
</dbReference>
<dbReference type="PANTHER" id="PTHR24347">
    <property type="entry name" value="SERINE/THREONINE-PROTEIN KINASE"/>
    <property type="match status" value="1"/>
</dbReference>
<dbReference type="Pfam" id="PF00069">
    <property type="entry name" value="Pkinase"/>
    <property type="match status" value="1"/>
</dbReference>
<dbReference type="EMBL" id="QEAQ01000081">
    <property type="protein sequence ID" value="TPX56227.1"/>
    <property type="molecule type" value="Genomic_DNA"/>
</dbReference>
<name>A0A507DYG3_9FUNG</name>
<feature type="region of interest" description="Disordered" evidence="5">
    <location>
        <begin position="390"/>
        <end position="429"/>
    </location>
</feature>
<dbReference type="Gene3D" id="1.10.510.10">
    <property type="entry name" value="Transferase(Phosphotransferase) domain 1"/>
    <property type="match status" value="1"/>
</dbReference>
<evidence type="ECO:0000256" key="4">
    <source>
        <dbReference type="RuleBase" id="RU000304"/>
    </source>
</evidence>
<dbReference type="PROSITE" id="PS00107">
    <property type="entry name" value="PROTEIN_KINASE_ATP"/>
    <property type="match status" value="1"/>
</dbReference>
<feature type="domain" description="Protein kinase" evidence="6">
    <location>
        <begin position="24"/>
        <end position="284"/>
    </location>
</feature>
<accession>A0A507DYG3</accession>
<dbReference type="GO" id="GO:0004674">
    <property type="term" value="F:protein serine/threonine kinase activity"/>
    <property type="evidence" value="ECO:0007669"/>
    <property type="project" value="UniProtKB-KW"/>
</dbReference>
<comment type="caution">
    <text evidence="7">The sequence shown here is derived from an EMBL/GenBank/DDBJ whole genome shotgun (WGS) entry which is preliminary data.</text>
</comment>
<dbReference type="FunFam" id="3.30.200.20:FF:000042">
    <property type="entry name" value="Aurora kinase A"/>
    <property type="match status" value="1"/>
</dbReference>
<dbReference type="CDD" id="cd05117">
    <property type="entry name" value="STKc_CAMK"/>
    <property type="match status" value="1"/>
</dbReference>
<dbReference type="SMART" id="SM00220">
    <property type="entry name" value="S_TKc"/>
    <property type="match status" value="1"/>
</dbReference>
<dbReference type="SUPFAM" id="SSF56112">
    <property type="entry name" value="Protein kinase-like (PK-like)"/>
    <property type="match status" value="1"/>
</dbReference>
<organism evidence="7 8">
    <name type="scientific">Powellomyces hirtus</name>
    <dbReference type="NCBI Taxonomy" id="109895"/>
    <lineage>
        <taxon>Eukaryota</taxon>
        <taxon>Fungi</taxon>
        <taxon>Fungi incertae sedis</taxon>
        <taxon>Chytridiomycota</taxon>
        <taxon>Chytridiomycota incertae sedis</taxon>
        <taxon>Chytridiomycetes</taxon>
        <taxon>Spizellomycetales</taxon>
        <taxon>Powellomycetaceae</taxon>
        <taxon>Powellomyces</taxon>
    </lineage>
</organism>
<evidence type="ECO:0000256" key="1">
    <source>
        <dbReference type="ARBA" id="ARBA00022741"/>
    </source>
</evidence>
<keyword evidence="4" id="KW-0808">Transferase</keyword>
<dbReference type="FunFam" id="1.10.510.10:FF:000571">
    <property type="entry name" value="Maternal embryonic leucine zipper kinase"/>
    <property type="match status" value="1"/>
</dbReference>
<evidence type="ECO:0000256" key="3">
    <source>
        <dbReference type="PROSITE-ProRule" id="PRU10141"/>
    </source>
</evidence>
<feature type="region of interest" description="Disordered" evidence="5">
    <location>
        <begin position="305"/>
        <end position="346"/>
    </location>
</feature>
<dbReference type="InterPro" id="IPR011009">
    <property type="entry name" value="Kinase-like_dom_sf"/>
</dbReference>
<sequence>MTLLDHIKNLGISQPATAGKRKLYKTTKVLGEGTFGIVKEAIYTPTGRLVALKSIKKRGHDSPEEVEAAVRREMTVLEKIRHPNIISLLDWFETKEKYYLVFDLATGGELYDQIAKRGKFTERDAVRIVFTILSAVGFLHDRDIVHRDLKPENLLYRTLEEGADLVIADFGVANIIHEDELLKTLCGSPMYAAPEVIKRTGHGKPADLWSIGVITYCVLAGYPPFDFAQDMPDLMDAITHARFHFDSPYWDSISTEAKDFVSSLLRVRPNERPTARQAMIHPWLCKHSQRARDALAAFDAGDKKVPAPVAKPVTPPAAPPTAPEKEDITHHVPRKSISPPPGDEEELPNLVERVWSAHSDSLFNPRGKLVSAIRTVQAMRRLSLKKIREAAVAGATPTSSSESLPLSPQTASAPASVYSPTKKEDATSS</sequence>
<proteinExistence type="inferred from homology"/>
<feature type="binding site" evidence="3">
    <location>
        <position position="57"/>
    </location>
    <ligand>
        <name>ATP</name>
        <dbReference type="ChEBI" id="CHEBI:30616"/>
    </ligand>
</feature>
<dbReference type="Proteomes" id="UP000318582">
    <property type="component" value="Unassembled WGS sequence"/>
</dbReference>
<dbReference type="InterPro" id="IPR017441">
    <property type="entry name" value="Protein_kinase_ATP_BS"/>
</dbReference>